<reference evidence="2" key="1">
    <citation type="journal article" date="2023" name="G3 (Bethesda)">
        <title>Genome assembly and association tests identify interacting loci associated with vigor, precocity, and sex in interspecific pistachio rootstocks.</title>
        <authorList>
            <person name="Palmer W."/>
            <person name="Jacygrad E."/>
            <person name="Sagayaradj S."/>
            <person name="Cavanaugh K."/>
            <person name="Han R."/>
            <person name="Bertier L."/>
            <person name="Beede B."/>
            <person name="Kafkas S."/>
            <person name="Golino D."/>
            <person name="Preece J."/>
            <person name="Michelmore R."/>
        </authorList>
    </citation>
    <scope>NUCLEOTIDE SEQUENCE [LARGE SCALE GENOMIC DNA]</scope>
</reference>
<proteinExistence type="predicted"/>
<dbReference type="Proteomes" id="UP001163603">
    <property type="component" value="Chromosome 1"/>
</dbReference>
<name>A0ACC0ZJL1_9ROSI</name>
<gene>
    <name evidence="1" type="ORF">Pint_02318</name>
</gene>
<accession>A0ACC0ZJL1</accession>
<evidence type="ECO:0000313" key="2">
    <source>
        <dbReference type="Proteomes" id="UP001163603"/>
    </source>
</evidence>
<sequence>MASFSAARSIFRSSSVRNAAAKLGFQAKTKATRSPFGVSAKKPLSLGTLRSPVQTSFCVESLLPYHTVTASALMTSMLSISRRSYGSLPDGHGQLAELDAIHSSYLVSIAETRLDEDREAKME</sequence>
<keyword evidence="2" id="KW-1185">Reference proteome</keyword>
<comment type="caution">
    <text evidence="1">The sequence shown here is derived from an EMBL/GenBank/DDBJ whole genome shotgun (WGS) entry which is preliminary data.</text>
</comment>
<dbReference type="EMBL" id="CM047736">
    <property type="protein sequence ID" value="KAJ0052422.1"/>
    <property type="molecule type" value="Genomic_DNA"/>
</dbReference>
<evidence type="ECO:0000313" key="1">
    <source>
        <dbReference type="EMBL" id="KAJ0052422.1"/>
    </source>
</evidence>
<protein>
    <submittedName>
        <fullName evidence="1">Uncharacterized protein</fullName>
    </submittedName>
</protein>
<organism evidence="1 2">
    <name type="scientific">Pistacia integerrima</name>
    <dbReference type="NCBI Taxonomy" id="434235"/>
    <lineage>
        <taxon>Eukaryota</taxon>
        <taxon>Viridiplantae</taxon>
        <taxon>Streptophyta</taxon>
        <taxon>Embryophyta</taxon>
        <taxon>Tracheophyta</taxon>
        <taxon>Spermatophyta</taxon>
        <taxon>Magnoliopsida</taxon>
        <taxon>eudicotyledons</taxon>
        <taxon>Gunneridae</taxon>
        <taxon>Pentapetalae</taxon>
        <taxon>rosids</taxon>
        <taxon>malvids</taxon>
        <taxon>Sapindales</taxon>
        <taxon>Anacardiaceae</taxon>
        <taxon>Pistacia</taxon>
    </lineage>
</organism>